<gene>
    <name evidence="4" type="ORF">HNR48_001321</name>
</gene>
<organism evidence="4 5">
    <name type="scientific">Pseudoteredinibacter isoporae</name>
    <dbReference type="NCBI Taxonomy" id="570281"/>
    <lineage>
        <taxon>Bacteria</taxon>
        <taxon>Pseudomonadati</taxon>
        <taxon>Pseudomonadota</taxon>
        <taxon>Gammaproteobacteria</taxon>
        <taxon>Cellvibrionales</taxon>
        <taxon>Cellvibrionaceae</taxon>
        <taxon>Pseudoteredinibacter</taxon>
    </lineage>
</organism>
<accession>A0A7X0MV63</accession>
<reference evidence="4 5" key="1">
    <citation type="submission" date="2020-08" db="EMBL/GenBank/DDBJ databases">
        <title>Genomic Encyclopedia of Type Strains, Phase IV (KMG-IV): sequencing the most valuable type-strain genomes for metagenomic binning, comparative biology and taxonomic classification.</title>
        <authorList>
            <person name="Goeker M."/>
        </authorList>
    </citation>
    <scope>NUCLEOTIDE SEQUENCE [LARGE SCALE GENOMIC DNA]</scope>
    <source>
        <strain evidence="4 5">DSM 22368</strain>
    </source>
</reference>
<dbReference type="GO" id="GO:0006310">
    <property type="term" value="P:DNA recombination"/>
    <property type="evidence" value="ECO:0007669"/>
    <property type="project" value="UniProtKB-KW"/>
</dbReference>
<dbReference type="InterPro" id="IPR011010">
    <property type="entry name" value="DNA_brk_join_enz"/>
</dbReference>
<sequence>MRKLNFQLKQLCKANREGSYATQSNRHKMLQKMAEDLHKLGFRGMQAKSIKQKHVEALISQYKQEGLSVGTLKNRISVLRWWANKAGKPQVVAQNNEHYEIGSRVMVAKTSKAQSLDQQKLNSITDPHIRMSLELQAAFGLRREESIKFTPSYADQQDHIRLKSTWCKGGRERTIPIRTECQRATLNKAHQLAGKGSLIPSQLSYAQQMRRYEKQTAKAGLCKMHGLRHSYAQIRYQELTGWLAPANQGPTSKQLTTEQKQIDLNARLIISKEMGHTREQITATYLGR</sequence>
<proteinExistence type="predicted"/>
<evidence type="ECO:0000256" key="1">
    <source>
        <dbReference type="ARBA" id="ARBA00023172"/>
    </source>
</evidence>
<evidence type="ECO:0000313" key="4">
    <source>
        <dbReference type="EMBL" id="MBB6521043.1"/>
    </source>
</evidence>
<dbReference type="InterPro" id="IPR024456">
    <property type="entry name" value="Integrase_catalytic_putative"/>
</dbReference>
<keyword evidence="5" id="KW-1185">Reference proteome</keyword>
<feature type="domain" description="Putative integrase N-terminal" evidence="2">
    <location>
        <begin position="1"/>
        <end position="91"/>
    </location>
</feature>
<dbReference type="InterPro" id="IPR013762">
    <property type="entry name" value="Integrase-like_cat_sf"/>
</dbReference>
<dbReference type="SUPFAM" id="SSF56349">
    <property type="entry name" value="DNA breaking-rejoining enzymes"/>
    <property type="match status" value="1"/>
</dbReference>
<dbReference type="Pfam" id="PF12834">
    <property type="entry name" value="Phage_int_SAM_2"/>
    <property type="match status" value="1"/>
</dbReference>
<dbReference type="GO" id="GO:0015074">
    <property type="term" value="P:DNA integration"/>
    <property type="evidence" value="ECO:0007669"/>
    <property type="project" value="InterPro"/>
</dbReference>
<keyword evidence="1" id="KW-0233">DNA recombination</keyword>
<evidence type="ECO:0000259" key="3">
    <source>
        <dbReference type="Pfam" id="PF12835"/>
    </source>
</evidence>
<dbReference type="Pfam" id="PF12835">
    <property type="entry name" value="Integrase_1"/>
    <property type="match status" value="1"/>
</dbReference>
<dbReference type="GO" id="GO:0003677">
    <property type="term" value="F:DNA binding"/>
    <property type="evidence" value="ECO:0007669"/>
    <property type="project" value="InterPro"/>
</dbReference>
<evidence type="ECO:0000259" key="2">
    <source>
        <dbReference type="Pfam" id="PF12834"/>
    </source>
</evidence>
<dbReference type="EMBL" id="JACHHT010000001">
    <property type="protein sequence ID" value="MBB6521043.1"/>
    <property type="molecule type" value="Genomic_DNA"/>
</dbReference>
<evidence type="ECO:0000313" key="5">
    <source>
        <dbReference type="Proteomes" id="UP000528457"/>
    </source>
</evidence>
<protein>
    <submittedName>
        <fullName evidence="4">Integrase</fullName>
    </submittedName>
</protein>
<comment type="caution">
    <text evidence="4">The sequence shown here is derived from an EMBL/GenBank/DDBJ whole genome shotgun (WGS) entry which is preliminary data.</text>
</comment>
<dbReference type="AlphaFoldDB" id="A0A7X0MV63"/>
<feature type="domain" description="Integrase catalytic" evidence="3">
    <location>
        <begin position="117"/>
        <end position="233"/>
    </location>
</feature>
<dbReference type="Proteomes" id="UP000528457">
    <property type="component" value="Unassembled WGS sequence"/>
</dbReference>
<dbReference type="RefSeq" id="WP_166849619.1">
    <property type="nucleotide sequence ID" value="NZ_JAAONY010000001.1"/>
</dbReference>
<dbReference type="InParanoid" id="A0A7X0MV63"/>
<name>A0A7X0MV63_9GAMM</name>
<dbReference type="InterPro" id="IPR024457">
    <property type="entry name" value="Putative_integrase_N"/>
</dbReference>
<dbReference type="Gene3D" id="1.10.443.10">
    <property type="entry name" value="Intergrase catalytic core"/>
    <property type="match status" value="1"/>
</dbReference>